<feature type="transmembrane region" description="Helical" evidence="2">
    <location>
        <begin position="211"/>
        <end position="234"/>
    </location>
</feature>
<keyword evidence="2" id="KW-0472">Membrane</keyword>
<reference evidence="3 4" key="1">
    <citation type="submission" date="2019-06" db="EMBL/GenBank/DDBJ databases">
        <authorList>
            <person name="Broberg M."/>
        </authorList>
    </citation>
    <scope>NUCLEOTIDE SEQUENCE [LARGE SCALE GENOMIC DNA]</scope>
</reference>
<evidence type="ECO:0000313" key="4">
    <source>
        <dbReference type="Proteomes" id="UP000766486"/>
    </source>
</evidence>
<organism evidence="3 4">
    <name type="scientific">Bionectria ochroleuca</name>
    <name type="common">Gliocladium roseum</name>
    <dbReference type="NCBI Taxonomy" id="29856"/>
    <lineage>
        <taxon>Eukaryota</taxon>
        <taxon>Fungi</taxon>
        <taxon>Dikarya</taxon>
        <taxon>Ascomycota</taxon>
        <taxon>Pezizomycotina</taxon>
        <taxon>Sordariomycetes</taxon>
        <taxon>Hypocreomycetidae</taxon>
        <taxon>Hypocreales</taxon>
        <taxon>Bionectriaceae</taxon>
        <taxon>Clonostachys</taxon>
    </lineage>
</organism>
<sequence length="311" mass="33389">MALFSTTDKDFDPRTYPFTTLTIVDLVLLSSAAVISFAGVYFAFKDLPPHATAEIKVRPRTTAVLTSFLMILSTVPVAMILHQALDDPSLPDARKPAIKYTSAVISILDAAVSFLVLSFLIRLVDFVHRPVDNASSSSDSPSKTSDRLIKGLGVAVVLAIINNLVIAFGLPDDGIRDITAADVVVWVLSIIINVMYLVIIIIVLTTRGPLLAVAIVALLRYINALLSPFILLGASKLFDIPVFFKFITALSILGVILTQCAEAIIVLVLIKVLAHQLADSGISEEPQDPARRPLLASANEQPAGTFNASSE</sequence>
<keyword evidence="2" id="KW-0812">Transmembrane</keyword>
<dbReference type="EMBL" id="CABFNS010000709">
    <property type="protein sequence ID" value="VUC23586.1"/>
    <property type="molecule type" value="Genomic_DNA"/>
</dbReference>
<proteinExistence type="predicted"/>
<feature type="transmembrane region" description="Helical" evidence="2">
    <location>
        <begin position="105"/>
        <end position="127"/>
    </location>
</feature>
<evidence type="ECO:0000256" key="1">
    <source>
        <dbReference type="SAM" id="MobiDB-lite"/>
    </source>
</evidence>
<gene>
    <name evidence="3" type="ORF">CLO192961_LOCUS120478</name>
</gene>
<feature type="transmembrane region" description="Helical" evidence="2">
    <location>
        <begin position="183"/>
        <end position="204"/>
    </location>
</feature>
<feature type="compositionally biased region" description="Polar residues" evidence="1">
    <location>
        <begin position="298"/>
        <end position="311"/>
    </location>
</feature>
<evidence type="ECO:0008006" key="5">
    <source>
        <dbReference type="Google" id="ProtNLM"/>
    </source>
</evidence>
<feature type="transmembrane region" description="Helical" evidence="2">
    <location>
        <begin position="64"/>
        <end position="85"/>
    </location>
</feature>
<feature type="transmembrane region" description="Helical" evidence="2">
    <location>
        <begin position="246"/>
        <end position="270"/>
    </location>
</feature>
<feature type="transmembrane region" description="Helical" evidence="2">
    <location>
        <begin position="20"/>
        <end position="44"/>
    </location>
</feature>
<accession>A0ABY6TXV9</accession>
<name>A0ABY6TXV9_BIOOC</name>
<feature type="region of interest" description="Disordered" evidence="1">
    <location>
        <begin position="283"/>
        <end position="311"/>
    </location>
</feature>
<comment type="caution">
    <text evidence="3">The sequence shown here is derived from an EMBL/GenBank/DDBJ whole genome shotgun (WGS) entry which is preliminary data.</text>
</comment>
<evidence type="ECO:0000256" key="2">
    <source>
        <dbReference type="SAM" id="Phobius"/>
    </source>
</evidence>
<protein>
    <recommendedName>
        <fullName evidence="5">Transmembrane protein</fullName>
    </recommendedName>
</protein>
<keyword evidence="4" id="KW-1185">Reference proteome</keyword>
<keyword evidence="2" id="KW-1133">Transmembrane helix</keyword>
<evidence type="ECO:0000313" key="3">
    <source>
        <dbReference type="EMBL" id="VUC23586.1"/>
    </source>
</evidence>
<dbReference type="Proteomes" id="UP000766486">
    <property type="component" value="Unassembled WGS sequence"/>
</dbReference>
<feature type="transmembrane region" description="Helical" evidence="2">
    <location>
        <begin position="148"/>
        <end position="171"/>
    </location>
</feature>